<keyword evidence="2" id="KW-1185">Reference proteome</keyword>
<dbReference type="RefSeq" id="WP_319962780.1">
    <property type="nucleotide sequence ID" value="NZ_JAXARY010000024.1"/>
</dbReference>
<dbReference type="PANTHER" id="PTHR43434:SF3">
    <property type="entry name" value="GMP_IMP NUCLEOTIDASE YRFG"/>
    <property type="match status" value="1"/>
</dbReference>
<dbReference type="PANTHER" id="PTHR43434">
    <property type="entry name" value="PHOSPHOGLYCOLATE PHOSPHATASE"/>
    <property type="match status" value="1"/>
</dbReference>
<organism evidence="1 2">
    <name type="scientific">Methylomonas defluvii</name>
    <dbReference type="NCBI Taxonomy" id="3045149"/>
    <lineage>
        <taxon>Bacteria</taxon>
        <taxon>Pseudomonadati</taxon>
        <taxon>Pseudomonadota</taxon>
        <taxon>Gammaproteobacteria</taxon>
        <taxon>Methylococcales</taxon>
        <taxon>Methylococcaceae</taxon>
        <taxon>Methylomonas</taxon>
    </lineage>
</organism>
<dbReference type="SFLD" id="SFLDS00003">
    <property type="entry name" value="Haloacid_Dehalogenase"/>
    <property type="match status" value="1"/>
</dbReference>
<dbReference type="InterPro" id="IPR036412">
    <property type="entry name" value="HAD-like_sf"/>
</dbReference>
<dbReference type="InterPro" id="IPR050155">
    <property type="entry name" value="HAD-like_hydrolase_sf"/>
</dbReference>
<evidence type="ECO:0000313" key="2">
    <source>
        <dbReference type="Proteomes" id="UP001284537"/>
    </source>
</evidence>
<dbReference type="InterPro" id="IPR023214">
    <property type="entry name" value="HAD_sf"/>
</dbReference>
<gene>
    <name evidence="1" type="primary">yrfG</name>
    <name evidence="1" type="ORF">QLH52_20535</name>
</gene>
<comment type="caution">
    <text evidence="1">The sequence shown here is derived from an EMBL/GenBank/DDBJ whole genome shotgun (WGS) entry which is preliminary data.</text>
</comment>
<keyword evidence="1" id="KW-0378">Hydrolase</keyword>
<dbReference type="SFLD" id="SFLDG01129">
    <property type="entry name" value="C1.5:_HAD__Beta-PGM__Phosphata"/>
    <property type="match status" value="1"/>
</dbReference>
<accession>A0ABU4UJN4</accession>
<proteinExistence type="predicted"/>
<reference evidence="1 2" key="1">
    <citation type="submission" date="2023-11" db="EMBL/GenBank/DDBJ databases">
        <authorList>
            <person name="Ouyang M.-Y."/>
        </authorList>
    </citation>
    <scope>NUCLEOTIDE SEQUENCE [LARGE SCALE GENOMIC DNA]</scope>
    <source>
        <strain evidence="1 2">OY6</strain>
    </source>
</reference>
<dbReference type="Gene3D" id="3.40.50.1000">
    <property type="entry name" value="HAD superfamily/HAD-like"/>
    <property type="match status" value="1"/>
</dbReference>
<dbReference type="SUPFAM" id="SSF56784">
    <property type="entry name" value="HAD-like"/>
    <property type="match status" value="1"/>
</dbReference>
<dbReference type="EC" id="3.1.3.5" evidence="1"/>
<dbReference type="Pfam" id="PF00702">
    <property type="entry name" value="Hydrolase"/>
    <property type="match status" value="1"/>
</dbReference>
<dbReference type="Proteomes" id="UP001284537">
    <property type="component" value="Unassembled WGS sequence"/>
</dbReference>
<dbReference type="CDD" id="cd01427">
    <property type="entry name" value="HAD_like"/>
    <property type="match status" value="1"/>
</dbReference>
<evidence type="ECO:0000313" key="1">
    <source>
        <dbReference type="EMBL" id="MDX8129695.1"/>
    </source>
</evidence>
<name>A0ABU4UJN4_9GAMM</name>
<dbReference type="GO" id="GO:0008253">
    <property type="term" value="F:5'-nucleotidase activity"/>
    <property type="evidence" value="ECO:0007669"/>
    <property type="project" value="UniProtKB-EC"/>
</dbReference>
<dbReference type="EMBL" id="JAXARY010000024">
    <property type="protein sequence ID" value="MDX8129695.1"/>
    <property type="molecule type" value="Genomic_DNA"/>
</dbReference>
<dbReference type="NCBIfam" id="NF011564">
    <property type="entry name" value="PRK14988.1"/>
    <property type="match status" value="1"/>
</dbReference>
<protein>
    <submittedName>
        <fullName evidence="1">GMP/IMP nucleotidase</fullName>
        <ecNumber evidence="1">3.1.3.5</ecNumber>
    </submittedName>
</protein>
<sequence length="218" mass="24981">MLDWKQIDTVLLDMDGTLLDLNFDNHFWQEFVPLRFAELHSLTLEDAKQQLAPRFKAMEGKLEWYCLDYWTQELALNIAGLKQELAGLIAVHPHVTEFLDAVRASGKRLLLVTNAHRDSLNLKMEKTCLHGFFDEIVSSHDFGFAKEQQGFWQILQDQHLFTKDRTLLVDDSVAVLTSARTFGIAHLLSISKPDSRRPVKQVAEFVAVEDFRALMPGL</sequence>